<dbReference type="AlphaFoldDB" id="M0QLT0"/>
<protein>
    <recommendedName>
        <fullName evidence="3">Polyketide cyclase/dehydrase</fullName>
    </recommendedName>
</protein>
<keyword evidence="2" id="KW-1185">Reference proteome</keyword>
<evidence type="ECO:0000313" key="1">
    <source>
        <dbReference type="EMBL" id="GAC69630.1"/>
    </source>
</evidence>
<accession>M0QLT0</accession>
<dbReference type="EMBL" id="BANX01000026">
    <property type="protein sequence ID" value="GAC69630.1"/>
    <property type="molecule type" value="Genomic_DNA"/>
</dbReference>
<dbReference type="CDD" id="cd07812">
    <property type="entry name" value="SRPBCC"/>
    <property type="match status" value="1"/>
</dbReference>
<dbReference type="eggNOG" id="COG3427">
    <property type="taxonomic scope" value="Bacteria"/>
</dbReference>
<dbReference type="InterPro" id="IPR019587">
    <property type="entry name" value="Polyketide_cyclase/dehydratase"/>
</dbReference>
<dbReference type="SUPFAM" id="SSF55961">
    <property type="entry name" value="Bet v1-like"/>
    <property type="match status" value="1"/>
</dbReference>
<proteinExistence type="predicted"/>
<dbReference type="InterPro" id="IPR023393">
    <property type="entry name" value="START-like_dom_sf"/>
</dbReference>
<dbReference type="Pfam" id="PF10604">
    <property type="entry name" value="Polyketide_cyc2"/>
    <property type="match status" value="1"/>
</dbReference>
<sequence>MAVGIESDLDPAAAWKLASDLSRFGEWMTIFGGWRSPVPDQIRQGTKVSSLITVKGFRNVIHWTVTEYDEPNRIALAGSGRGGVRIDIAMKVGRAGDGGSHFDLTADLSGGLLNGPIGRLVAKVLESDVRKSISNLAALR</sequence>
<organism evidence="1 2">
    <name type="scientific">Gordonia soli NBRC 108243</name>
    <dbReference type="NCBI Taxonomy" id="1223545"/>
    <lineage>
        <taxon>Bacteria</taxon>
        <taxon>Bacillati</taxon>
        <taxon>Actinomycetota</taxon>
        <taxon>Actinomycetes</taxon>
        <taxon>Mycobacteriales</taxon>
        <taxon>Gordoniaceae</taxon>
        <taxon>Gordonia</taxon>
    </lineage>
</organism>
<dbReference type="Gene3D" id="3.30.530.20">
    <property type="match status" value="1"/>
</dbReference>
<evidence type="ECO:0000313" key="2">
    <source>
        <dbReference type="Proteomes" id="UP000011666"/>
    </source>
</evidence>
<evidence type="ECO:0008006" key="3">
    <source>
        <dbReference type="Google" id="ProtNLM"/>
    </source>
</evidence>
<reference evidence="1 2" key="1">
    <citation type="submission" date="2013-01" db="EMBL/GenBank/DDBJ databases">
        <title>Whole genome shotgun sequence of Gordonia soli NBRC 108243.</title>
        <authorList>
            <person name="Isaki-Nakamura S."/>
            <person name="Hosoyama A."/>
            <person name="Tsuchikane K."/>
            <person name="Ando Y."/>
            <person name="Baba S."/>
            <person name="Ohji S."/>
            <person name="Hamada M."/>
            <person name="Tamura T."/>
            <person name="Yamazoe A."/>
            <person name="Yamazaki S."/>
            <person name="Fujita N."/>
        </authorList>
    </citation>
    <scope>NUCLEOTIDE SEQUENCE [LARGE SCALE GENOMIC DNA]</scope>
    <source>
        <strain evidence="1 2">NBRC 108243</strain>
    </source>
</reference>
<name>M0QLT0_9ACTN</name>
<dbReference type="Proteomes" id="UP000011666">
    <property type="component" value="Unassembled WGS sequence"/>
</dbReference>
<comment type="caution">
    <text evidence="1">The sequence shown here is derived from an EMBL/GenBank/DDBJ whole genome shotgun (WGS) entry which is preliminary data.</text>
</comment>
<dbReference type="STRING" id="1223545.GS4_26_00780"/>
<gene>
    <name evidence="1" type="ORF">GS4_26_00780</name>
</gene>